<evidence type="ECO:0000256" key="3">
    <source>
        <dbReference type="ARBA" id="ARBA00023004"/>
    </source>
</evidence>
<evidence type="ECO:0000256" key="2">
    <source>
        <dbReference type="ARBA" id="ARBA00022723"/>
    </source>
</evidence>
<organism evidence="7 8">
    <name type="scientific">Thiomicrorhabdus heinhorstiae</name>
    <dbReference type="NCBI Taxonomy" id="2748010"/>
    <lineage>
        <taxon>Bacteria</taxon>
        <taxon>Pseudomonadati</taxon>
        <taxon>Pseudomonadota</taxon>
        <taxon>Gammaproteobacteria</taxon>
        <taxon>Thiotrichales</taxon>
        <taxon>Piscirickettsiaceae</taxon>
        <taxon>Thiomicrorhabdus</taxon>
    </lineage>
</organism>
<sequence>MNRRELLKACGMGVAASFVPQFLVHASEIAFPKSLLTKEDGSPLRSKDIQVKTEYQFPYPYKSTPCFLIDMGAPLKQAELSEENGSKYKWLGGSGPHQSVVAFLAICPHQLQYPNKNFSMINFNPKHSDVAEGPGMITCCAHNSVYDPTKGGKVMKGPATNPLTAVKLEYNAAKDEYWAVALYGHDLVADFFKAYKRDLKKEYGRSGYKEMSSDKTAVVLGKSVSAMKNLC</sequence>
<accession>A0ABS0BXV7</accession>
<keyword evidence="8" id="KW-1185">Reference proteome</keyword>
<evidence type="ECO:0000259" key="6">
    <source>
        <dbReference type="PROSITE" id="PS51296"/>
    </source>
</evidence>
<evidence type="ECO:0000313" key="8">
    <source>
        <dbReference type="Proteomes" id="UP001193680"/>
    </source>
</evidence>
<dbReference type="Gene3D" id="2.102.10.10">
    <property type="entry name" value="Rieske [2Fe-2S] iron-sulphur domain"/>
    <property type="match status" value="1"/>
</dbReference>
<keyword evidence="1" id="KW-0001">2Fe-2S</keyword>
<evidence type="ECO:0000256" key="5">
    <source>
        <dbReference type="ARBA" id="ARBA00023157"/>
    </source>
</evidence>
<dbReference type="InterPro" id="IPR036922">
    <property type="entry name" value="Rieske_2Fe-2S_sf"/>
</dbReference>
<evidence type="ECO:0000256" key="4">
    <source>
        <dbReference type="ARBA" id="ARBA00023014"/>
    </source>
</evidence>
<keyword evidence="5" id="KW-1015">Disulfide bond</keyword>
<dbReference type="PANTHER" id="PTHR10134">
    <property type="entry name" value="CYTOCHROME B-C1 COMPLEX SUBUNIT RIESKE, MITOCHONDRIAL"/>
    <property type="match status" value="1"/>
</dbReference>
<gene>
    <name evidence="7" type="ORF">H8792_007785</name>
</gene>
<keyword evidence="3" id="KW-0408">Iron</keyword>
<dbReference type="EMBL" id="JACBGI020000013">
    <property type="protein sequence ID" value="MBF6058239.1"/>
    <property type="molecule type" value="Genomic_DNA"/>
</dbReference>
<name>A0ABS0BXV7_9GAMM</name>
<dbReference type="InterPro" id="IPR014349">
    <property type="entry name" value="Rieske_Fe-S_prot"/>
</dbReference>
<protein>
    <submittedName>
        <fullName evidence="7">Rieske 2Fe-2S domain-containing protein</fullName>
    </submittedName>
</protein>
<dbReference type="Pfam" id="PF00355">
    <property type="entry name" value="Rieske"/>
    <property type="match status" value="1"/>
</dbReference>
<keyword evidence="4" id="KW-0411">Iron-sulfur</keyword>
<dbReference type="RefSeq" id="WP_185978380.1">
    <property type="nucleotide sequence ID" value="NZ_JACBGI020000013.1"/>
</dbReference>
<comment type="caution">
    <text evidence="7">The sequence shown here is derived from an EMBL/GenBank/DDBJ whole genome shotgun (WGS) entry which is preliminary data.</text>
</comment>
<keyword evidence="2" id="KW-0479">Metal-binding</keyword>
<proteinExistence type="predicted"/>
<dbReference type="Proteomes" id="UP001193680">
    <property type="component" value="Unassembled WGS sequence"/>
</dbReference>
<feature type="domain" description="Rieske" evidence="6">
    <location>
        <begin position="72"/>
        <end position="177"/>
    </location>
</feature>
<dbReference type="SUPFAM" id="SSF50022">
    <property type="entry name" value="ISP domain"/>
    <property type="match status" value="1"/>
</dbReference>
<dbReference type="InterPro" id="IPR017941">
    <property type="entry name" value="Rieske_2Fe-2S"/>
</dbReference>
<reference evidence="7 8" key="1">
    <citation type="submission" date="2020-11" db="EMBL/GenBank/DDBJ databases">
        <title>Sulfur oxidizing isolate from Hospital Hole Sinkhole.</title>
        <authorList>
            <person name="Scott K.M."/>
        </authorList>
    </citation>
    <scope>NUCLEOTIDE SEQUENCE [LARGE SCALE GENOMIC DNA]</scope>
    <source>
        <strain evidence="7 8">HH1</strain>
    </source>
</reference>
<evidence type="ECO:0000313" key="7">
    <source>
        <dbReference type="EMBL" id="MBF6058239.1"/>
    </source>
</evidence>
<evidence type="ECO:0000256" key="1">
    <source>
        <dbReference type="ARBA" id="ARBA00022714"/>
    </source>
</evidence>
<dbReference type="PROSITE" id="PS51296">
    <property type="entry name" value="RIESKE"/>
    <property type="match status" value="1"/>
</dbReference>